<dbReference type="OrthoDB" id="273338at2759"/>
<evidence type="ECO:0000256" key="2">
    <source>
        <dbReference type="SAM" id="MobiDB-lite"/>
    </source>
</evidence>
<feature type="compositionally biased region" description="Basic residues" evidence="2">
    <location>
        <begin position="50"/>
        <end position="59"/>
    </location>
</feature>
<keyword evidence="1" id="KW-0175">Coiled coil</keyword>
<evidence type="ECO:0000313" key="4">
    <source>
        <dbReference type="Proteomes" id="UP000015354"/>
    </source>
</evidence>
<keyword evidence="4" id="KW-1185">Reference proteome</keyword>
<feature type="compositionally biased region" description="Low complexity" evidence="2">
    <location>
        <begin position="940"/>
        <end position="955"/>
    </location>
</feature>
<sequence length="1234" mass="136441">MRPVPAKVGFSSISGRPKGRRGTAGTSGSGTGCGRKRRRKHGRDSSVRLRQARRRRCPRGCRPQHYTRGHTPAVRAAQELASTADATATRDEVISSTFASQPEWVRRWAMYEASMGNLDLSDRGQTNTSPETADTAAATTASASLAVVDSGKKSNQPFREVITEWDAHDKEISNTSEATISLMELEAVVEHLYVMQRYSTGAALKNVLAASPSQLREKRDKKRTLVARRPSISPSAMNGTNYAREALRIVRRFVDNERDKGSASGAELSATLIDKLRCLIRVSGSFKLTAEYATFLTRDAPFLATESDALLYLLRLSERRRLALKPHEERFISETLLPLFTVGSAAACVARAWWSSYLCHIKSSRPDDFMELLVSARELFASSTADSAPARDAPPTDDHMQLLQVLHESIENLEEAAPRLSREIQSVLDAKKLRRALMATEGSTGTTVTHSGADEHRLPEVLLDTFSYLCTTVVQVCSLASTAIVRTDPQSLLTLYTFIERVVYGPQGVWAIFQSTYTLGSNDKGNDASSPKAPDRTATCCTTARCALLVAQELCLNGSIHHASNTTNPIKLLLEVSLAALEEVPSQGSQLNSLTVKALVEIRCALLVLIKRLYTFLDLTPENQRVLFGAIRSESVDCLVLYAKLLHRVEVTLHSEVVDRLLTHTKPGLRPQTVLQSATPKTKEVLRLCFVPGNALSSQVATQLSKREREWLLTYMSRRTRVRTRRSRETGTSPLRRFDTIALERRVYIHDRVYRIALGDLSKAEQSLLTLSTSLNGEECLFLLHLLTKNVCVADGLLSMSFFVSVLQQVSAGRLLQPALAPRSETAVASSGAKGVTWMDAIGVFWSAVDHTQSRMKLTDPRRHERDVLDRLLCPLLQVANLIHQRDVGRQWRKVWTRKFSSAERRKSHFLTINAQALALLSDDTALDHSLQLVQSHGRGPAAVGPTTTTETPVGSHLDDATTMPEDLLLRVARQHRSWQSALEALFKVYGEFAEHEASVNPYQPSVAHALLVILGRSRTNLSNTGLRLKTIQHDLWDTQSAVLLMGMLLRARRWKKALLVFEDAKQSHDFRRMDHQLSSGATAAQSPLGEQNVLVYGELHLLALQACAVGGEAEEAARLFTRLKRILSVFDPTFVDPIASGPPTTASEAADPLAFGGEDELELLLDSARMESDMEDGPAAPPHRGPQREDGSGDAAAPYVQQLRDIVMRGRRLFLRATTKKMMKAPFSRIGKD</sequence>
<feature type="region of interest" description="Disordered" evidence="2">
    <location>
        <begin position="1"/>
        <end position="71"/>
    </location>
</feature>
<dbReference type="PROSITE" id="PS51257">
    <property type="entry name" value="PROKAR_LIPOPROTEIN"/>
    <property type="match status" value="1"/>
</dbReference>
<evidence type="ECO:0000256" key="1">
    <source>
        <dbReference type="SAM" id="Coils"/>
    </source>
</evidence>
<organism evidence="3 4">
    <name type="scientific">Strigomonas culicis</name>
    <dbReference type="NCBI Taxonomy" id="28005"/>
    <lineage>
        <taxon>Eukaryota</taxon>
        <taxon>Discoba</taxon>
        <taxon>Euglenozoa</taxon>
        <taxon>Kinetoplastea</taxon>
        <taxon>Metakinetoplastina</taxon>
        <taxon>Trypanosomatida</taxon>
        <taxon>Trypanosomatidae</taxon>
        <taxon>Strigomonadinae</taxon>
        <taxon>Strigomonas</taxon>
    </lineage>
</organism>
<dbReference type="AlphaFoldDB" id="S9UVV0"/>
<evidence type="ECO:0000313" key="3">
    <source>
        <dbReference type="EMBL" id="EPY18626.1"/>
    </source>
</evidence>
<feature type="region of interest" description="Disordered" evidence="2">
    <location>
        <begin position="1172"/>
        <end position="1196"/>
    </location>
</feature>
<accession>S9UVV0</accession>
<name>S9UVV0_9TRYP</name>
<comment type="caution">
    <text evidence="3">The sequence shown here is derived from an EMBL/GenBank/DDBJ whole genome shotgun (WGS) entry which is preliminary data.</text>
</comment>
<protein>
    <submittedName>
        <fullName evidence="3">Uncharacterized protein</fullName>
    </submittedName>
</protein>
<dbReference type="EMBL" id="ATMH01009849">
    <property type="protein sequence ID" value="EPY18626.1"/>
    <property type="molecule type" value="Genomic_DNA"/>
</dbReference>
<dbReference type="Proteomes" id="UP000015354">
    <property type="component" value="Unassembled WGS sequence"/>
</dbReference>
<feature type="coiled-coil region" evidence="1">
    <location>
        <begin position="403"/>
        <end position="430"/>
    </location>
</feature>
<reference evidence="3 4" key="1">
    <citation type="journal article" date="2013" name="PLoS ONE">
        <title>Predicting the Proteins of Angomonas deanei, Strigomonas culicis and Their Respective Endosymbionts Reveals New Aspects of the Trypanosomatidae Family.</title>
        <authorList>
            <person name="Motta M.C."/>
            <person name="Martins A.C."/>
            <person name="de Souza S.S."/>
            <person name="Catta-Preta C.M."/>
            <person name="Silva R."/>
            <person name="Klein C.C."/>
            <person name="de Almeida L.G."/>
            <person name="de Lima Cunha O."/>
            <person name="Ciapina L.P."/>
            <person name="Brocchi M."/>
            <person name="Colabardini A.C."/>
            <person name="de Araujo Lima B."/>
            <person name="Machado C.R."/>
            <person name="de Almeida Soares C.M."/>
            <person name="Probst C.M."/>
            <person name="de Menezes C.B."/>
            <person name="Thompson C.E."/>
            <person name="Bartholomeu D.C."/>
            <person name="Gradia D.F."/>
            <person name="Pavoni D.P."/>
            <person name="Grisard E.C."/>
            <person name="Fantinatti-Garboggini F."/>
            <person name="Marchini F.K."/>
            <person name="Rodrigues-Luiz G.F."/>
            <person name="Wagner G."/>
            <person name="Goldman G.H."/>
            <person name="Fietto J.L."/>
            <person name="Elias M.C."/>
            <person name="Goldman M.H."/>
            <person name="Sagot M.F."/>
            <person name="Pereira M."/>
            <person name="Stoco P.H."/>
            <person name="de Mendonca-Neto R.P."/>
            <person name="Teixeira S.M."/>
            <person name="Maciel T.E."/>
            <person name="de Oliveira Mendes T.A."/>
            <person name="Urmenyi T.P."/>
            <person name="de Souza W."/>
            <person name="Schenkman S."/>
            <person name="de Vasconcelos A.T."/>
        </authorList>
    </citation>
    <scope>NUCLEOTIDE SEQUENCE [LARGE SCALE GENOMIC DNA]</scope>
</reference>
<gene>
    <name evidence="3" type="ORF">STCU_09849</name>
</gene>
<feature type="region of interest" description="Disordered" evidence="2">
    <location>
        <begin position="937"/>
        <end position="956"/>
    </location>
</feature>
<proteinExistence type="predicted"/>